<dbReference type="SUPFAM" id="SSF50729">
    <property type="entry name" value="PH domain-like"/>
    <property type="match status" value="1"/>
</dbReference>
<dbReference type="InterPro" id="IPR023152">
    <property type="entry name" value="RasGAP_CS"/>
</dbReference>
<dbReference type="GO" id="GO:0002376">
    <property type="term" value="P:immune system process"/>
    <property type="evidence" value="ECO:0007669"/>
    <property type="project" value="UniProtKB-KW"/>
</dbReference>
<dbReference type="InterPro" id="IPR001936">
    <property type="entry name" value="RasGAP_dom"/>
</dbReference>
<dbReference type="GO" id="GO:0005096">
    <property type="term" value="F:GTPase activator activity"/>
    <property type="evidence" value="ECO:0007669"/>
    <property type="project" value="UniProtKB-KW"/>
</dbReference>
<dbReference type="Pfam" id="PF00168">
    <property type="entry name" value="C2"/>
    <property type="match status" value="1"/>
</dbReference>
<feature type="region of interest" description="Disordered" evidence="4">
    <location>
        <begin position="825"/>
        <end position="988"/>
    </location>
</feature>
<keyword evidence="3" id="KW-0391">Immunity</keyword>
<feature type="region of interest" description="Disordered" evidence="4">
    <location>
        <begin position="1076"/>
        <end position="1117"/>
    </location>
</feature>
<evidence type="ECO:0000313" key="8">
    <source>
        <dbReference type="Proteomes" id="UP000031443"/>
    </source>
</evidence>
<dbReference type="SMART" id="SM00644">
    <property type="entry name" value="Ami_2"/>
    <property type="match status" value="1"/>
</dbReference>
<organism evidence="7 8">
    <name type="scientific">Chelonia mydas</name>
    <name type="common">Green sea-turtle</name>
    <name type="synonym">Chelonia agassizi</name>
    <dbReference type="NCBI Taxonomy" id="8469"/>
    <lineage>
        <taxon>Eukaryota</taxon>
        <taxon>Metazoa</taxon>
        <taxon>Chordata</taxon>
        <taxon>Craniata</taxon>
        <taxon>Vertebrata</taxon>
        <taxon>Euteleostomi</taxon>
        <taxon>Archelosauria</taxon>
        <taxon>Testudinata</taxon>
        <taxon>Testudines</taxon>
        <taxon>Cryptodira</taxon>
        <taxon>Durocryptodira</taxon>
        <taxon>Americhelydia</taxon>
        <taxon>Chelonioidea</taxon>
        <taxon>Cheloniidae</taxon>
        <taxon>Chelonia</taxon>
    </lineage>
</organism>
<dbReference type="GO" id="GO:0008270">
    <property type="term" value="F:zinc ion binding"/>
    <property type="evidence" value="ECO:0007669"/>
    <property type="project" value="InterPro"/>
</dbReference>
<dbReference type="Pfam" id="PF25321">
    <property type="entry name" value="PH_RASGAP"/>
    <property type="match status" value="1"/>
</dbReference>
<dbReference type="PROSITE" id="PS00509">
    <property type="entry name" value="RAS_GTPASE_ACTIV_1"/>
    <property type="match status" value="1"/>
</dbReference>
<accession>M7AMA1</accession>
<dbReference type="eggNOG" id="KOG3508">
    <property type="taxonomic scope" value="Eukaryota"/>
</dbReference>
<dbReference type="SMART" id="SM00323">
    <property type="entry name" value="RasGAP"/>
    <property type="match status" value="1"/>
</dbReference>
<evidence type="ECO:0000256" key="4">
    <source>
        <dbReference type="SAM" id="MobiDB-lite"/>
    </source>
</evidence>
<evidence type="ECO:0000256" key="1">
    <source>
        <dbReference type="ARBA" id="ARBA00007553"/>
    </source>
</evidence>
<feature type="compositionally biased region" description="Polar residues" evidence="4">
    <location>
        <begin position="198"/>
        <end position="208"/>
    </location>
</feature>
<dbReference type="FunFam" id="3.40.80.10:FF:000001">
    <property type="entry name" value="Peptidoglycan recognition protein 1"/>
    <property type="match status" value="1"/>
</dbReference>
<evidence type="ECO:0000259" key="6">
    <source>
        <dbReference type="PROSITE" id="PS50018"/>
    </source>
</evidence>
<sequence length="1922" mass="214388">MSGHLSQWNDPRNTENSLDHAQWEHMLLQSFQHNALGISLATCQDLVHVKSQIHTLLKTTDYTEAPERQGVVSILAVCAESHLDLTLKALQEFGAAMSQVKISGFVSRLKDYHHGTRGKTRRTLMLTYSNVAVHAPKEQLLSRVEADITGNVLHHYRTSCQIPFQSLHPAPQSPAPAQSLHPRPCPPPNSPQSLTPHTPCTQTPSQSLHPHPLVHPNRLSPRLPPPPKLPPRAFGREPCDSLRPKIRRLALPLEKMCQTKLGFLAVLLGLCTWLEPGKGSLPFHVNSVIQVVEVLESYHLDGRLNLTVTELARGLGCCDSEFYQLLLGAAPVVPPDLPFLSQEQRSFLMRLLKHKVQAPSTEQGVVLLPDGTTVAVSPLVAGIEAGLKGRREMPLPREALEPSLVTTEPSNQTHPGPPLTIDALYAVTIAKALGMAFLLAQANESQVPMGPNGCWDSVSEPQNFTLLGRPSHLTDAFVNGALDGAILGAHLAGQGMSAAPLSTLLREYYTGDGLAGDGQARSNFRRQNFVQLTEARQLEEQVMRSLQLLRVLPQTVPLLSGVGDEELQATASRAVQEFTEAYLECPAIIPRCMWGARPYKGTPTQLKLPLSFVYIHHTSSPSQPCRTFPECAADMRAMQHFHQVDRGWDDIGYSFVVGSDGYMYQGRGWHWVGAHTRGYNSKGYGVGFIGDYMDTLPEAFALTLVRDNFLLCAVKGAKIRANYTVHGHRQMVHTECPGNTLYREIQTWQGFKVTMNDITLLRITQRDKERMLLECQQTPGPYAAMRCYAMIPDYVLPACHALTTALPHIPIPTLSTKRELLHLPIPTCTPRTKQELPQMEETTPPPAPEAPSPLTSYKWRTGPQGGEREPEPERRPLPPASSRWAKLQNWKRAHSQPETDSPEVRMAKSSPGTEPPEPVESKAAARRSVFQRAFSAPTKVPKETKGQEGIKLNLRKYLRSKSHRRSQESGPKAEQTPQEAAKDGVRPVQRIPLAPSSEVPVWDVSNFSLVDGQLVLMARDEEVLYKSRNRTGSSISETNAQLSLGSRRDTGRGTESDMSTSSQFSNVKGLIWKRLRERKGRTASKPDSPAAPPMDGDRLPSRHGSPESLQPAPSAAELDLSGEDVVIRPLHSSILGEKFCFQIINAEGSRCFSCTSVAERDRWIENLRRTVQPNKDNCERVENTLSLWVYEARDLPPKRRYFCQLHLDGALYARTTAKPAGAGGALFWGELFELATLPAARELRISVLREEEGRRRETSPLGTVTIPLGELAASRQPLEKWYLLCGAAPSRAPSLRLRGRYQEIQVLPIVSYKEFAEYITFHYRELCAGLEPAIAVRHKEELASALVHVLQSTGKAKGWGISHGVAERNRFDDREALIFRENTLATKAIDEYMKLVGGQYLLDMLGEAIAQFYESEDSCEVDPSKCAANDLSDNQNNLRQACEEVFQRITNSCDAFPAELSEIFAAWQGECLERDKEDIGQRLISASLFLRFLCPAIMSPSLFGLTQEYPDDATSRTLTLVAKVIQNLANFAAFGEKEAYMGFMNEFLEHNWSRMKLFLQSVANPDNSAHLVAYDGYVDLALELSTLHSLLCDIFTSLDQRTREQLEPLPTILNAIKEGTPVPVSIRLGPGMDSPSKKPGFLPPRELSKHSPLIKSHSMTNIQKGRGKEDEQHLQQLPSSPLQAWERKKVQRTQSVPAQSKAGRRLQKQSSMEHLVESQGEESHDGSPRPSTSRPRDGRAHPGRSNLRQSASLPRKSTVPWQRHAEEAGKAQTELYAMRPLEKHGKQIEELRKELVEAKKKQRFFESQLEMLVTQNQTLLEEQAKSQGQEERLQRQLEQLETHLANLSTRVAAAEGGRRKDQEKLKASEERAKRLERRLSALEREHAELLCAISQRRGLQDKPPNSMLRPGPQDGTEDWQEV</sequence>
<feature type="compositionally biased region" description="Polar residues" evidence="4">
    <location>
        <begin position="1030"/>
        <end position="1044"/>
    </location>
</feature>
<dbReference type="SUPFAM" id="SSF55846">
    <property type="entry name" value="N-acetylmuramoyl-L-alanine amidase-like"/>
    <property type="match status" value="1"/>
</dbReference>
<evidence type="ECO:0000256" key="3">
    <source>
        <dbReference type="ARBA" id="ARBA00022859"/>
    </source>
</evidence>
<name>M7AMA1_CHEMY</name>
<feature type="compositionally biased region" description="Basic and acidic residues" evidence="4">
    <location>
        <begin position="1856"/>
        <end position="1872"/>
    </location>
</feature>
<keyword evidence="2" id="KW-0343">GTPase activation</keyword>
<protein>
    <submittedName>
        <fullName evidence="7">RAS protein activator like-3</fullName>
    </submittedName>
</protein>
<reference evidence="8" key="1">
    <citation type="journal article" date="2013" name="Nat. Genet.">
        <title>The draft genomes of soft-shell turtle and green sea turtle yield insights into the development and evolution of the turtle-specific body plan.</title>
        <authorList>
            <person name="Wang Z."/>
            <person name="Pascual-Anaya J."/>
            <person name="Zadissa A."/>
            <person name="Li W."/>
            <person name="Niimura Y."/>
            <person name="Huang Z."/>
            <person name="Li C."/>
            <person name="White S."/>
            <person name="Xiong Z."/>
            <person name="Fang D."/>
            <person name="Wang B."/>
            <person name="Ming Y."/>
            <person name="Chen Y."/>
            <person name="Zheng Y."/>
            <person name="Kuraku S."/>
            <person name="Pignatelli M."/>
            <person name="Herrero J."/>
            <person name="Beal K."/>
            <person name="Nozawa M."/>
            <person name="Li Q."/>
            <person name="Wang J."/>
            <person name="Zhang H."/>
            <person name="Yu L."/>
            <person name="Shigenobu S."/>
            <person name="Wang J."/>
            <person name="Liu J."/>
            <person name="Flicek P."/>
            <person name="Searle S."/>
            <person name="Wang J."/>
            <person name="Kuratani S."/>
            <person name="Yin Y."/>
            <person name="Aken B."/>
            <person name="Zhang G."/>
            <person name="Irie N."/>
        </authorList>
    </citation>
    <scope>NUCLEOTIDE SEQUENCE [LARGE SCALE GENOMIC DNA]</scope>
</reference>
<dbReference type="GO" id="GO:0009253">
    <property type="term" value="P:peptidoglycan catabolic process"/>
    <property type="evidence" value="ECO:0007669"/>
    <property type="project" value="InterPro"/>
</dbReference>
<dbReference type="InterPro" id="IPR008936">
    <property type="entry name" value="Rho_GTPase_activation_prot"/>
</dbReference>
<dbReference type="SUPFAM" id="SSF49562">
    <property type="entry name" value="C2 domain (Calcium/lipid-binding domain, CaLB)"/>
    <property type="match status" value="1"/>
</dbReference>
<dbReference type="STRING" id="8469.M7AMA1"/>
<evidence type="ECO:0000259" key="5">
    <source>
        <dbReference type="PROSITE" id="PS50004"/>
    </source>
</evidence>
<feature type="compositionally biased region" description="Basic residues" evidence="4">
    <location>
        <begin position="953"/>
        <end position="964"/>
    </location>
</feature>
<feature type="region of interest" description="Disordered" evidence="4">
    <location>
        <begin position="1853"/>
        <end position="1872"/>
    </location>
</feature>
<feature type="domain" description="C2" evidence="5">
    <location>
        <begin position="1163"/>
        <end position="1282"/>
    </location>
</feature>
<proteinExistence type="inferred from homology"/>
<dbReference type="Pfam" id="PF00616">
    <property type="entry name" value="RasGAP"/>
    <property type="match status" value="1"/>
</dbReference>
<dbReference type="InterPro" id="IPR036505">
    <property type="entry name" value="Amidase/PGRP_sf"/>
</dbReference>
<dbReference type="GO" id="GO:0008745">
    <property type="term" value="F:N-acetylmuramoyl-L-alanine amidase activity"/>
    <property type="evidence" value="ECO:0007669"/>
    <property type="project" value="InterPro"/>
</dbReference>
<feature type="compositionally biased region" description="Low complexity" evidence="4">
    <location>
        <begin position="165"/>
        <end position="182"/>
    </location>
</feature>
<dbReference type="SMART" id="SM00239">
    <property type="entry name" value="C2"/>
    <property type="match status" value="1"/>
</dbReference>
<dbReference type="InterPro" id="IPR006619">
    <property type="entry name" value="PGRP_domain_met/bac"/>
</dbReference>
<keyword evidence="8" id="KW-1185">Reference proteome</keyword>
<feature type="region of interest" description="Disordered" evidence="4">
    <location>
        <begin position="1894"/>
        <end position="1922"/>
    </location>
</feature>
<feature type="region of interest" description="Disordered" evidence="4">
    <location>
        <begin position="165"/>
        <end position="237"/>
    </location>
</feature>
<feature type="compositionally biased region" description="Basic and acidic residues" evidence="4">
    <location>
        <begin position="1046"/>
        <end position="1055"/>
    </location>
</feature>
<dbReference type="PROSITE" id="PS50018">
    <property type="entry name" value="RAS_GTPASE_ACTIV_2"/>
    <property type="match status" value="1"/>
</dbReference>
<dbReference type="InterPro" id="IPR035892">
    <property type="entry name" value="C2_domain_sf"/>
</dbReference>
<feature type="region of interest" description="Disordered" evidence="4">
    <location>
        <begin position="1624"/>
        <end position="1766"/>
    </location>
</feature>
<dbReference type="Gene3D" id="3.40.80.10">
    <property type="entry name" value="Peptidoglycan recognition protein-like"/>
    <property type="match status" value="1"/>
</dbReference>
<evidence type="ECO:0000313" key="7">
    <source>
        <dbReference type="EMBL" id="EMP26326.1"/>
    </source>
</evidence>
<dbReference type="CDD" id="cd06583">
    <property type="entry name" value="PGRP"/>
    <property type="match status" value="1"/>
</dbReference>
<feature type="compositionally biased region" description="Low complexity" evidence="4">
    <location>
        <begin position="1674"/>
        <end position="1683"/>
    </location>
</feature>
<dbReference type="InterPro" id="IPR039360">
    <property type="entry name" value="Ras_GTPase"/>
</dbReference>
<dbReference type="Pfam" id="PF23210">
    <property type="entry name" value="HEAT_Maestro_2"/>
    <property type="match status" value="1"/>
</dbReference>
<dbReference type="InterPro" id="IPR000008">
    <property type="entry name" value="C2_dom"/>
</dbReference>
<dbReference type="CDD" id="cd00030">
    <property type="entry name" value="C2"/>
    <property type="match status" value="1"/>
</dbReference>
<dbReference type="Pfam" id="PF01510">
    <property type="entry name" value="Amidase_2"/>
    <property type="match status" value="1"/>
</dbReference>
<feature type="region of interest" description="Disordered" evidence="4">
    <location>
        <begin position="1030"/>
        <end position="1063"/>
    </location>
</feature>
<dbReference type="InterPro" id="IPR057606">
    <property type="entry name" value="SynGAP1-like_PH"/>
</dbReference>
<dbReference type="InterPro" id="IPR055408">
    <property type="entry name" value="HEAT_MROH2B-like"/>
</dbReference>
<dbReference type="SUPFAM" id="SSF48350">
    <property type="entry name" value="GTPase activation domain, GAP"/>
    <property type="match status" value="1"/>
</dbReference>
<dbReference type="Proteomes" id="UP000031443">
    <property type="component" value="Unassembled WGS sequence"/>
</dbReference>
<dbReference type="Gene3D" id="2.60.40.150">
    <property type="entry name" value="C2 domain"/>
    <property type="match status" value="1"/>
</dbReference>
<feature type="compositionally biased region" description="Basic and acidic residues" evidence="4">
    <location>
        <begin position="866"/>
        <end position="876"/>
    </location>
</feature>
<evidence type="ECO:0000256" key="2">
    <source>
        <dbReference type="ARBA" id="ARBA00022468"/>
    </source>
</evidence>
<comment type="similarity">
    <text evidence="1">Belongs to the N-acetylmuramoyl-L-alanine amidase 2 family.</text>
</comment>
<dbReference type="Gene3D" id="1.10.506.10">
    <property type="entry name" value="GTPase Activation - p120gap, domain 1"/>
    <property type="match status" value="2"/>
</dbReference>
<dbReference type="PANTHER" id="PTHR10194:SF96">
    <property type="entry name" value="RAS PROTEIN ACTIVATOR LIKE-3"/>
    <property type="match status" value="1"/>
</dbReference>
<dbReference type="PROSITE" id="PS50004">
    <property type="entry name" value="C2"/>
    <property type="match status" value="1"/>
</dbReference>
<dbReference type="SMART" id="SM00701">
    <property type="entry name" value="PGRP"/>
    <property type="match status" value="1"/>
</dbReference>
<dbReference type="InterPro" id="IPR002502">
    <property type="entry name" value="Amidase_domain"/>
</dbReference>
<feature type="domain" description="Ras-GAP" evidence="6">
    <location>
        <begin position="1338"/>
        <end position="1530"/>
    </location>
</feature>
<dbReference type="PANTHER" id="PTHR10194">
    <property type="entry name" value="RAS GTPASE-ACTIVATING PROTEINS"/>
    <property type="match status" value="1"/>
</dbReference>
<dbReference type="EMBL" id="KB581219">
    <property type="protein sequence ID" value="EMP26326.1"/>
    <property type="molecule type" value="Genomic_DNA"/>
</dbReference>
<dbReference type="CDD" id="cd05136">
    <property type="entry name" value="RasGAP_DAB2IP"/>
    <property type="match status" value="1"/>
</dbReference>
<gene>
    <name evidence="7" type="ORF">UY3_16597</name>
</gene>